<evidence type="ECO:0000313" key="3">
    <source>
        <dbReference type="Proteomes" id="UP000199226"/>
    </source>
</evidence>
<reference evidence="3" key="1">
    <citation type="submission" date="2016-10" db="EMBL/GenBank/DDBJ databases">
        <authorList>
            <person name="Varghese N."/>
            <person name="Submissions S."/>
        </authorList>
    </citation>
    <scope>NUCLEOTIDE SEQUENCE [LARGE SCALE GENOMIC DNA]</scope>
    <source>
        <strain evidence="3">DSM 24536</strain>
    </source>
</reference>
<evidence type="ECO:0000313" key="2">
    <source>
        <dbReference type="EMBL" id="SDM95893.1"/>
    </source>
</evidence>
<evidence type="ECO:0000256" key="1">
    <source>
        <dbReference type="SAM" id="Phobius"/>
    </source>
</evidence>
<keyword evidence="1" id="KW-0472">Membrane</keyword>
<dbReference type="STRING" id="990371.SAMN05421813_13048"/>
<organism evidence="2 3">
    <name type="scientific">Daejeonella rubra</name>
    <dbReference type="NCBI Taxonomy" id="990371"/>
    <lineage>
        <taxon>Bacteria</taxon>
        <taxon>Pseudomonadati</taxon>
        <taxon>Bacteroidota</taxon>
        <taxon>Sphingobacteriia</taxon>
        <taxon>Sphingobacteriales</taxon>
        <taxon>Sphingobacteriaceae</taxon>
        <taxon>Daejeonella</taxon>
    </lineage>
</organism>
<keyword evidence="1" id="KW-0812">Transmembrane</keyword>
<protein>
    <submittedName>
        <fullName evidence="2">Uncharacterized protein</fullName>
    </submittedName>
</protein>
<dbReference type="EMBL" id="FNHH01000030">
    <property type="protein sequence ID" value="SDM95893.1"/>
    <property type="molecule type" value="Genomic_DNA"/>
</dbReference>
<name>A0A1G9XHX9_9SPHI</name>
<dbReference type="Proteomes" id="UP000199226">
    <property type="component" value="Unassembled WGS sequence"/>
</dbReference>
<proteinExistence type="predicted"/>
<dbReference type="AlphaFoldDB" id="A0A1G9XHX9"/>
<sequence length="1057" mass="105635">MFSNYSLMQLNQTGAIDHLRLSMRLFGIHVILILILCANSVWAVTRTSTATGGNWNATGTWVGGVLPAVGDDVIIATTSGNAVTVNVASTCIGVTINSGAILTSTTLTLTVNGPWVNNGTYNITGNATVTFGSANAAINAGTGSANFHNISIASGTTMSINTPVTAAGTFIYIAAAANSTVTISGSNSLIVTGVFTIPNPSNTISGTFNVGAGTLTIGAMTTLSGASATRKTELTLSTGTINLNGGLTNTTFALLTFSAGGIANISGTISTNAMTLTPATGKVNFSGAAAQNVWGRTYYDLEFSGAGTKTIITGATVTVTNNWVVDSPVTMTTTAIANVTGNVTGSGNITVGTGTIFLEGSWTNNGTLNPGTGTISYDGSGNQTIADLPYYKLATATGGVKTLAADITATNVVTIGAPSTLDLSTFTLFLSFTGAPLVNSGTIAGTGTVNYSGAGAQTVLGTTYPNLEYSGAGTKTILTTTTATVTNNWIVGSPATLATTGSANVSGNISGAGAITMATGTIFLEGSWTNNGTFTPGTGTVNYDGSGDQTIAALTYAKLQTSTGGIKTLAANTTANNIVTLGASTTLDLSTFTLFLTFTGAPLVNNGIISGTGEVNYSGANQTVAGTTYPNLELSGTGTKTVLAGTTVTTTGNWIITSTTSMATTAAANIDGSISGAGALTMGSGTINLQGNWLKTGTFTTGTGTVNYNGTDQLIGAISYYKLQTSNAGTKTLAGNVTATNTVTVNTPTILGLDIYTLTLPLTGTPLIITGTISGTGTVLYSGGAAQTITEASYYNLQFSGAGTKTIADATTITVTNNWIIGSTTSMAGTGSAIVTADVSGAGALTMGSGTISLAGSWTKTGTFTAGTGTINYIGTTQTIATIAYYKLETSSSGVKTLAAGTTVSNVLTINSPSTIDLSGFTLTLSGSGTPLVNNGTFTASTSTVSFTNAASTDIPALNFYNLNGTGGPRVFAGSGIIGIASTFTKGAGAYTVTGSTVNFNGGAQTIPAFTFNDLILSGSGAKTILTATTVTVYSIEIQDGPSLDLPGTALLNITKP</sequence>
<accession>A0A1G9XHX9</accession>
<gene>
    <name evidence="2" type="ORF">SAMN05421813_13048</name>
</gene>
<keyword evidence="1" id="KW-1133">Transmembrane helix</keyword>
<feature type="transmembrane region" description="Helical" evidence="1">
    <location>
        <begin position="21"/>
        <end position="42"/>
    </location>
</feature>
<keyword evidence="3" id="KW-1185">Reference proteome</keyword>